<proteinExistence type="predicted"/>
<dbReference type="OrthoDB" id="7848332at2759"/>
<protein>
    <submittedName>
        <fullName evidence="2">Uncharacterized protein</fullName>
    </submittedName>
</protein>
<dbReference type="EMBL" id="KL596625">
    <property type="protein sequence ID" value="KER33406.1"/>
    <property type="molecule type" value="Genomic_DNA"/>
</dbReference>
<evidence type="ECO:0000256" key="1">
    <source>
        <dbReference type="SAM" id="MobiDB-lite"/>
    </source>
</evidence>
<gene>
    <name evidence="2" type="ORF">T265_12620</name>
</gene>
<dbReference type="Proteomes" id="UP000054324">
    <property type="component" value="Unassembled WGS sequence"/>
</dbReference>
<dbReference type="RefSeq" id="XP_009162893.1">
    <property type="nucleotide sequence ID" value="XM_009164629.1"/>
</dbReference>
<accession>A0A075A215</accession>
<dbReference type="KEGG" id="ovi:T265_12620"/>
<keyword evidence="3" id="KW-1185">Reference proteome</keyword>
<feature type="compositionally biased region" description="Basic residues" evidence="1">
    <location>
        <begin position="237"/>
        <end position="250"/>
    </location>
</feature>
<dbReference type="AlphaFoldDB" id="A0A075A215"/>
<dbReference type="GeneID" id="20326788"/>
<evidence type="ECO:0000313" key="2">
    <source>
        <dbReference type="EMBL" id="KER33406.1"/>
    </source>
</evidence>
<organism evidence="2 3">
    <name type="scientific">Opisthorchis viverrini</name>
    <name type="common">Southeast Asian liver fluke</name>
    <dbReference type="NCBI Taxonomy" id="6198"/>
    <lineage>
        <taxon>Eukaryota</taxon>
        <taxon>Metazoa</taxon>
        <taxon>Spiralia</taxon>
        <taxon>Lophotrochozoa</taxon>
        <taxon>Platyhelminthes</taxon>
        <taxon>Trematoda</taxon>
        <taxon>Digenea</taxon>
        <taxon>Opisthorchiida</taxon>
        <taxon>Opisthorchiata</taxon>
        <taxon>Opisthorchiidae</taxon>
        <taxon>Opisthorchis</taxon>
    </lineage>
</organism>
<name>A0A075A215_OPIVI</name>
<reference evidence="2 3" key="1">
    <citation type="submission" date="2013-11" db="EMBL/GenBank/DDBJ databases">
        <title>Opisthorchis viverrini - life in the bile duct.</title>
        <authorList>
            <person name="Young N.D."/>
            <person name="Nagarajan N."/>
            <person name="Lin S.J."/>
            <person name="Korhonen P.K."/>
            <person name="Jex A.R."/>
            <person name="Hall R.S."/>
            <person name="Safavi-Hemami H."/>
            <person name="Kaewkong W."/>
            <person name="Bertrand D."/>
            <person name="Gao S."/>
            <person name="Seet Q."/>
            <person name="Wongkham S."/>
            <person name="Teh B.T."/>
            <person name="Wongkham C."/>
            <person name="Intapan P.M."/>
            <person name="Maleewong W."/>
            <person name="Yang X."/>
            <person name="Hu M."/>
            <person name="Wang Z."/>
            <person name="Hofmann A."/>
            <person name="Sternberg P.W."/>
            <person name="Tan P."/>
            <person name="Wang J."/>
            <person name="Gasser R.B."/>
        </authorList>
    </citation>
    <scope>NUCLEOTIDE SEQUENCE [LARGE SCALE GENOMIC DNA]</scope>
</reference>
<feature type="region of interest" description="Disordered" evidence="1">
    <location>
        <begin position="230"/>
        <end position="254"/>
    </location>
</feature>
<evidence type="ECO:0000313" key="3">
    <source>
        <dbReference type="Proteomes" id="UP000054324"/>
    </source>
</evidence>
<dbReference type="CTD" id="20326788"/>
<sequence>MHLDVASGVCVLSPYTPTDGNFEAEEDSLYRDSSRLLLSAATTDLVILAAWPNKLRRSPSRHPPTAKTVKNDFFSFVSSRHKRSHHVTWRPPTASQPWTQVHHMAFRLLTRLYLSSPSSASRIPLSRRGKPGNIPALVLPLGGMVARHQKGVTAERLFIYSATGGELPYKIVVHFRAGAVGMLRLGSKHGPSGPEAGSLTTELSRAQIKAFSCSTLPVPSCHVTRREHEGWDTARLPKPRQGKSSGRGRIRTADLQEIEPLRRSAPRSSFHPGLKALINTLAYVGARQPKCSECEITDRKVRGLGNLAVSQPSCNLRVAWQLGTGRVLQLNERFGLRPDSISPNS</sequence>